<evidence type="ECO:0000256" key="4">
    <source>
        <dbReference type="RuleBase" id="RU000363"/>
    </source>
</evidence>
<protein>
    <submittedName>
        <fullName evidence="6">Carbonyl reductase [NADPH] 1</fullName>
        <ecNumber evidence="6">1.1.1.184</ecNumber>
        <ecNumber evidence="6">1.1.1.189</ecNumber>
        <ecNumber evidence="6">1.1.1.197</ecNumber>
    </submittedName>
</protein>
<evidence type="ECO:0000256" key="3">
    <source>
        <dbReference type="ARBA" id="ARBA00023002"/>
    </source>
</evidence>
<dbReference type="Proteomes" id="UP000031307">
    <property type="component" value="Unassembled WGS sequence"/>
</dbReference>
<comment type="caution">
    <text evidence="6">The sequence shown here is derived from an EMBL/GenBank/DDBJ whole genome shotgun (WGS) entry which is preliminary data.</text>
</comment>
<dbReference type="GO" id="GO:0004090">
    <property type="term" value="F:carbonyl reductase (NADPH) activity"/>
    <property type="evidence" value="ECO:0007669"/>
    <property type="project" value="UniProtKB-EC"/>
</dbReference>
<sequence>MNDARLRRKNMNQKVALVTGGNKGLGLETCRQLGVQGFQILLTSRDPAKGKPRVEELRKQGINATYYPLDVASSKSIEELFHSILKEIGRLDVLVNNAAIFIDADQSKPRDVILRETLETNVVGAYHLCELFAPVMYRQKWGRIVNVSSGAGQLCEMSGEYEAYAISKTALNAVTCVFAAKMKGVDVLVNSICPGWVKTDMGGESAPRSLEEGGKSIVWGALLPTGGPSGGFFRDGQPLDW</sequence>
<dbReference type="SUPFAM" id="SSF51735">
    <property type="entry name" value="NAD(P)-binding Rossmann-fold domains"/>
    <property type="match status" value="1"/>
</dbReference>
<dbReference type="SMART" id="SM00822">
    <property type="entry name" value="PKS_KR"/>
    <property type="match status" value="1"/>
</dbReference>
<dbReference type="InterPro" id="IPR057326">
    <property type="entry name" value="KR_dom"/>
</dbReference>
<feature type="domain" description="Ketoreductase" evidence="5">
    <location>
        <begin position="14"/>
        <end position="241"/>
    </location>
</feature>
<dbReference type="InterPro" id="IPR002347">
    <property type="entry name" value="SDR_fam"/>
</dbReference>
<dbReference type="PANTHER" id="PTHR43963">
    <property type="entry name" value="CARBONYL REDUCTASE 1-RELATED"/>
    <property type="match status" value="1"/>
</dbReference>
<reference evidence="6 7" key="1">
    <citation type="journal article" date="2014" name="Mol. Biol. Evol.">
        <title>Massive expansion of Ubiquitination-related gene families within the Chlamydiae.</title>
        <authorList>
            <person name="Domman D."/>
            <person name="Collingro A."/>
            <person name="Lagkouvardos I."/>
            <person name="Gehre L."/>
            <person name="Weinmaier T."/>
            <person name="Rattei T."/>
            <person name="Subtil A."/>
            <person name="Horn M."/>
        </authorList>
    </citation>
    <scope>NUCLEOTIDE SEQUENCE [LARGE SCALE GENOMIC DNA]</scope>
    <source>
        <strain evidence="6 7">OEW1</strain>
    </source>
</reference>
<dbReference type="GO" id="GO:0050221">
    <property type="term" value="F:prostaglandin E2 9-reductase activity"/>
    <property type="evidence" value="ECO:0007669"/>
    <property type="project" value="UniProtKB-EC"/>
</dbReference>
<dbReference type="EC" id="1.1.1.184" evidence="6"/>
<evidence type="ECO:0000313" key="7">
    <source>
        <dbReference type="Proteomes" id="UP000031307"/>
    </source>
</evidence>
<proteinExistence type="inferred from homology"/>
<comment type="similarity">
    <text evidence="1 4">Belongs to the short-chain dehydrogenases/reductases (SDR) family.</text>
</comment>
<dbReference type="GO" id="GO:0047021">
    <property type="term" value="F:15-hydroxyprostaglandin dehydrogenase (NADP+) activity"/>
    <property type="evidence" value="ECO:0007669"/>
    <property type="project" value="UniProtKB-EC"/>
</dbReference>
<dbReference type="PATRIC" id="fig|83552.4.peg.1339"/>
<dbReference type="PRINTS" id="PR00081">
    <property type="entry name" value="GDHRDH"/>
</dbReference>
<dbReference type="EMBL" id="JSAM01000075">
    <property type="protein sequence ID" value="KIA77476.1"/>
    <property type="molecule type" value="Genomic_DNA"/>
</dbReference>
<gene>
    <name evidence="6" type="primary">cbr1</name>
    <name evidence="6" type="ORF">DB43_GF00180</name>
</gene>
<dbReference type="PANTHER" id="PTHR43963:SF6">
    <property type="entry name" value="CHAIN DEHYDROGENASE FAMILY PROTEIN, PUTATIVE (AFU_ORTHOLOGUE AFUA_3G15350)-RELATED"/>
    <property type="match status" value="1"/>
</dbReference>
<keyword evidence="2" id="KW-0521">NADP</keyword>
<evidence type="ECO:0000313" key="6">
    <source>
        <dbReference type="EMBL" id="KIA77476.1"/>
    </source>
</evidence>
<dbReference type="CDD" id="cd05324">
    <property type="entry name" value="carb_red_PTCR-like_SDR_c"/>
    <property type="match status" value="1"/>
</dbReference>
<evidence type="ECO:0000256" key="1">
    <source>
        <dbReference type="ARBA" id="ARBA00006484"/>
    </source>
</evidence>
<dbReference type="InterPro" id="IPR020904">
    <property type="entry name" value="Sc_DH/Rdtase_CS"/>
</dbReference>
<accession>A0A0C1C1D0</accession>
<dbReference type="Pfam" id="PF00106">
    <property type="entry name" value="adh_short"/>
    <property type="match status" value="1"/>
</dbReference>
<keyword evidence="3 6" id="KW-0560">Oxidoreductase</keyword>
<dbReference type="PRINTS" id="PR00080">
    <property type="entry name" value="SDRFAMILY"/>
</dbReference>
<dbReference type="InterPro" id="IPR036291">
    <property type="entry name" value="NAD(P)-bd_dom_sf"/>
</dbReference>
<dbReference type="PROSITE" id="PS00061">
    <property type="entry name" value="ADH_SHORT"/>
    <property type="match status" value="1"/>
</dbReference>
<evidence type="ECO:0000256" key="2">
    <source>
        <dbReference type="ARBA" id="ARBA00022857"/>
    </source>
</evidence>
<name>A0A0C1C1D0_9BACT</name>
<dbReference type="EC" id="1.1.1.197" evidence="6"/>
<dbReference type="EC" id="1.1.1.189" evidence="6"/>
<dbReference type="Gene3D" id="3.40.50.720">
    <property type="entry name" value="NAD(P)-binding Rossmann-like Domain"/>
    <property type="match status" value="1"/>
</dbReference>
<dbReference type="InterPro" id="IPR045313">
    <property type="entry name" value="CBR1-like"/>
</dbReference>
<dbReference type="AlphaFoldDB" id="A0A0C1C1D0"/>
<organism evidence="6 7">
    <name type="scientific">Parachlamydia acanthamoebae</name>
    <dbReference type="NCBI Taxonomy" id="83552"/>
    <lineage>
        <taxon>Bacteria</taxon>
        <taxon>Pseudomonadati</taxon>
        <taxon>Chlamydiota</taxon>
        <taxon>Chlamydiia</taxon>
        <taxon>Parachlamydiales</taxon>
        <taxon>Parachlamydiaceae</taxon>
        <taxon>Parachlamydia</taxon>
    </lineage>
</organism>
<evidence type="ECO:0000259" key="5">
    <source>
        <dbReference type="SMART" id="SM00822"/>
    </source>
</evidence>